<dbReference type="PANTHER" id="PTHR44998:SF1">
    <property type="entry name" value="UDP-N-ACETYLGLUCOSAMINE--PEPTIDE N-ACETYLGLUCOSAMINYLTRANSFERASE 110 KDA SUBUNIT"/>
    <property type="match status" value="1"/>
</dbReference>
<reference evidence="10 11" key="1">
    <citation type="submission" date="2013-12" db="EMBL/GenBank/DDBJ databases">
        <authorList>
            <consortium name="DOE Joint Genome Institute"/>
            <person name="Muyzer G."/>
            <person name="Huntemann M."/>
            <person name="Han J."/>
            <person name="Chen A."/>
            <person name="Kyrpides N."/>
            <person name="Mavromatis K."/>
            <person name="Markowitz V."/>
            <person name="Palaniappan K."/>
            <person name="Ivanova N."/>
            <person name="Schaumberg A."/>
            <person name="Pati A."/>
            <person name="Liolios K."/>
            <person name="Nordberg H.P."/>
            <person name="Cantor M.N."/>
            <person name="Hua S.X."/>
            <person name="Woyke T."/>
        </authorList>
    </citation>
    <scope>NUCLEOTIDE SEQUENCE [LARGE SCALE GENOMIC DNA]</scope>
    <source>
        <strain evidence="10 11">ARh 1</strain>
    </source>
</reference>
<evidence type="ECO:0000256" key="3">
    <source>
        <dbReference type="ARBA" id="ARBA00011970"/>
    </source>
</evidence>
<evidence type="ECO:0000256" key="7">
    <source>
        <dbReference type="ARBA" id="ARBA00022803"/>
    </source>
</evidence>
<dbReference type="SUPFAM" id="SSF48452">
    <property type="entry name" value="TPR-like"/>
    <property type="match status" value="1"/>
</dbReference>
<dbReference type="EC" id="2.4.1.255" evidence="3"/>
<comment type="similarity">
    <text evidence="2">Belongs to the glycosyltransferase 41 family. O-GlcNAc transferase subfamily.</text>
</comment>
<feature type="domain" description="O-GlcNAc transferase C-terminal" evidence="9">
    <location>
        <begin position="396"/>
        <end position="551"/>
    </location>
</feature>
<evidence type="ECO:0000256" key="6">
    <source>
        <dbReference type="ARBA" id="ARBA00022737"/>
    </source>
</evidence>
<dbReference type="KEGG" id="tti:THITH_10145"/>
<dbReference type="HOGENOM" id="CLU_001721_5_0_6"/>
<keyword evidence="5" id="KW-0808">Transferase</keyword>
<protein>
    <recommendedName>
        <fullName evidence="3">protein O-GlcNAc transferase</fullName>
        <ecNumber evidence="3">2.4.1.255</ecNumber>
    </recommendedName>
</protein>
<accession>W0DJC3</accession>
<dbReference type="EMBL" id="CP007029">
    <property type="protein sequence ID" value="AHE98551.1"/>
    <property type="molecule type" value="Genomic_DNA"/>
</dbReference>
<dbReference type="GO" id="GO:0097363">
    <property type="term" value="F:protein O-acetylglucosaminyltransferase activity"/>
    <property type="evidence" value="ECO:0007669"/>
    <property type="project" value="UniProtKB-EC"/>
</dbReference>
<dbReference type="InterPro" id="IPR013105">
    <property type="entry name" value="TPR_2"/>
</dbReference>
<evidence type="ECO:0000256" key="4">
    <source>
        <dbReference type="ARBA" id="ARBA00022676"/>
    </source>
</evidence>
<evidence type="ECO:0000313" key="11">
    <source>
        <dbReference type="Proteomes" id="UP000005289"/>
    </source>
</evidence>
<evidence type="ECO:0000313" key="10">
    <source>
        <dbReference type="EMBL" id="AHE98551.1"/>
    </source>
</evidence>
<organism evidence="10 11">
    <name type="scientific">Thioalkalivibrio paradoxus ARh 1</name>
    <dbReference type="NCBI Taxonomy" id="713585"/>
    <lineage>
        <taxon>Bacteria</taxon>
        <taxon>Pseudomonadati</taxon>
        <taxon>Pseudomonadota</taxon>
        <taxon>Gammaproteobacteria</taxon>
        <taxon>Chromatiales</taxon>
        <taxon>Ectothiorhodospiraceae</taxon>
        <taxon>Thioalkalivibrio</taxon>
    </lineage>
</organism>
<dbReference type="OrthoDB" id="7058953at2"/>
<name>W0DJC3_9GAMM</name>
<feature type="repeat" description="TPR" evidence="8">
    <location>
        <begin position="39"/>
        <end position="72"/>
    </location>
</feature>
<dbReference type="InterPro" id="IPR029489">
    <property type="entry name" value="OGT/SEC/SPY_C"/>
</dbReference>
<dbReference type="Pfam" id="PF13432">
    <property type="entry name" value="TPR_16"/>
    <property type="match status" value="1"/>
</dbReference>
<dbReference type="SUPFAM" id="SSF53756">
    <property type="entry name" value="UDP-Glycosyltransferase/glycogen phosphorylase"/>
    <property type="match status" value="1"/>
</dbReference>
<keyword evidence="7 8" id="KW-0802">TPR repeat</keyword>
<dbReference type="Gene3D" id="1.25.40.10">
    <property type="entry name" value="Tetratricopeptide repeat domain"/>
    <property type="match status" value="3"/>
</dbReference>
<dbReference type="PROSITE" id="PS50005">
    <property type="entry name" value="TPR"/>
    <property type="match status" value="4"/>
</dbReference>
<dbReference type="RefSeq" id="WP_006748283.1">
    <property type="nucleotide sequence ID" value="NZ_CP007029.1"/>
</dbReference>
<proteinExistence type="inferred from homology"/>
<dbReference type="Proteomes" id="UP000005289">
    <property type="component" value="Chromosome"/>
</dbReference>
<evidence type="ECO:0000256" key="2">
    <source>
        <dbReference type="ARBA" id="ARBA00005386"/>
    </source>
</evidence>
<dbReference type="PANTHER" id="PTHR44998">
    <property type="match status" value="1"/>
</dbReference>
<dbReference type="SMART" id="SM00028">
    <property type="entry name" value="TPR"/>
    <property type="match status" value="5"/>
</dbReference>
<dbReference type="Pfam" id="PF07719">
    <property type="entry name" value="TPR_2"/>
    <property type="match status" value="1"/>
</dbReference>
<sequence>MASELAETIGAALEDLQRGQFHEAASRAQRCIDAHPENADAWHLRAMARRELGELEGAVADLEQCLRLEPANSMAWLHLGQVHARQRELKQACDAYARAADADPGNAEACFWHGRCELEAGRAAAAAMWLERAARGAPGAVLLRAWAALALARSGRMTEAAAWLDGIEEAAACDGETWFQLGRALAATGRVERAERAYREALERGDVARGAVLNNLGLLLRDSGRRQEAAGALRSAVAADSGNWRARGNLALAYLEQGRIGNAQREVDALNREFPDAAGVWAASGVVYERQDRIDAALTAYQRAIDLGDRSPAVRRARLRMAQSLCDWRSFDEDRDWLRQQEGSDYADVLDLFGLMAVPGLTDADLAERTRPVGERLARTASPSLARQGPAAAPPRTRLRVAYLSGDFHEHATAWLMAGVFELHDRNGFEIIAYSFGPDDGSTMRRRLETAFDRFHDVSALDDRAVAQRIADDGIDILVDLKGYTRGARPLIAAYRPAPIQVNYLGYPGTMGAPFMDYLIADRIVLPREQFAHFSERAAWLPGTYQCNDRAREVGAPTTRAEQGLSEAGPVLCGFHNPYKVTPTVFDAWCRLLRDSPDAVLWLLEPVPAVAANLRREAEQRGVDPGRLVFAPRLRNPEHLARLALADLFLDTLPVNAHTTASDALWVGVPVLTCTGETFAGRVGASLLAAAGLSELVTDSLETYEAKAQELLENPDRLAELKMRLNEQRDHCRLFDTKGFTRNLERLYRAIWERHRAGLPPAPIE</sequence>
<evidence type="ECO:0000256" key="1">
    <source>
        <dbReference type="ARBA" id="ARBA00004922"/>
    </source>
</evidence>
<dbReference type="Pfam" id="PF13844">
    <property type="entry name" value="Glyco_transf_41"/>
    <property type="match status" value="2"/>
</dbReference>
<dbReference type="InterPro" id="IPR011990">
    <property type="entry name" value="TPR-like_helical_dom_sf"/>
</dbReference>
<evidence type="ECO:0000256" key="5">
    <source>
        <dbReference type="ARBA" id="ARBA00022679"/>
    </source>
</evidence>
<dbReference type="Gene3D" id="3.40.50.2000">
    <property type="entry name" value="Glycogen Phosphorylase B"/>
    <property type="match status" value="1"/>
</dbReference>
<dbReference type="Gene3D" id="3.40.50.11380">
    <property type="match status" value="1"/>
</dbReference>
<feature type="domain" description="O-GlcNAc transferase C-terminal" evidence="9">
    <location>
        <begin position="558"/>
        <end position="744"/>
    </location>
</feature>
<comment type="pathway">
    <text evidence="1">Protein modification; protein glycosylation.</text>
</comment>
<dbReference type="STRING" id="713585.THITH_10145"/>
<feature type="repeat" description="TPR" evidence="8">
    <location>
        <begin position="175"/>
        <end position="208"/>
    </location>
</feature>
<dbReference type="AlphaFoldDB" id="W0DJC3"/>
<feature type="repeat" description="TPR" evidence="8">
    <location>
        <begin position="278"/>
        <end position="311"/>
    </location>
</feature>
<evidence type="ECO:0000256" key="8">
    <source>
        <dbReference type="PROSITE-ProRule" id="PRU00339"/>
    </source>
</evidence>
<keyword evidence="11" id="KW-1185">Reference proteome</keyword>
<feature type="repeat" description="TPR" evidence="8">
    <location>
        <begin position="73"/>
        <end position="106"/>
    </location>
</feature>
<keyword evidence="4" id="KW-0328">Glycosyltransferase</keyword>
<dbReference type="Pfam" id="PF14559">
    <property type="entry name" value="TPR_19"/>
    <property type="match status" value="1"/>
</dbReference>
<dbReference type="InterPro" id="IPR019734">
    <property type="entry name" value="TPR_rpt"/>
</dbReference>
<keyword evidence="6" id="KW-0677">Repeat</keyword>
<evidence type="ECO:0000259" key="9">
    <source>
        <dbReference type="Pfam" id="PF13844"/>
    </source>
</evidence>
<gene>
    <name evidence="10" type="ORF">THITH_10145</name>
</gene>